<keyword evidence="2" id="KW-0560">Oxidoreductase</keyword>
<dbReference type="InterPro" id="IPR036291">
    <property type="entry name" value="NAD(P)-bd_dom_sf"/>
</dbReference>
<reference evidence="4" key="1">
    <citation type="journal article" date="2014" name="Int. J. Syst. Evol. Microbiol.">
        <title>Complete genome sequence of Corynebacterium casei LMG S-19264T (=DSM 44701T), isolated from a smear-ripened cheese.</title>
        <authorList>
            <consortium name="US DOE Joint Genome Institute (JGI-PGF)"/>
            <person name="Walter F."/>
            <person name="Albersmeier A."/>
            <person name="Kalinowski J."/>
            <person name="Ruckert C."/>
        </authorList>
    </citation>
    <scope>NUCLEOTIDE SEQUENCE</scope>
    <source>
        <strain evidence="4">JCM 4654</strain>
    </source>
</reference>
<organism evidence="4 5">
    <name type="scientific">Streptomyces naganishii JCM 4654</name>
    <dbReference type="NCBI Taxonomy" id="1306179"/>
    <lineage>
        <taxon>Bacteria</taxon>
        <taxon>Bacillati</taxon>
        <taxon>Actinomycetota</taxon>
        <taxon>Actinomycetes</taxon>
        <taxon>Kitasatosporales</taxon>
        <taxon>Streptomycetaceae</taxon>
        <taxon>Streptomyces</taxon>
    </lineage>
</organism>
<evidence type="ECO:0000256" key="1">
    <source>
        <dbReference type="ARBA" id="ARBA00006484"/>
    </source>
</evidence>
<dbReference type="Gene3D" id="3.40.50.720">
    <property type="entry name" value="NAD(P)-binding Rossmann-like Domain"/>
    <property type="match status" value="1"/>
</dbReference>
<sequence length="323" mass="33773">MRAFGDRWWSRLRYRPARGANLVERAALVSGNAVVGWYNGVCTRTLQVSGLKGGTQVSTRRGTALVTGASSGIGAAYAERLAAQGWDTVLVARRAQRLDDLARRLREKTGTTAETLVADLSVPDDLARVVSRAAGDDIGFLLNNAGINGYGPFAELEPDLLAKVLHINVLAVTALTRAAVPGMLARGDGTVVNVASQLAFAGSLPPHPLPERAVYGGTKGYVVTFTRTLAAELAATPLRIQVLCPGLTATEFHRSRGREPVPGGDQAVHVEGGMPVGQVVDASLTALDGDRVVCVPGLDEPALIDGLAEAEVAIRAAARRGAS</sequence>
<evidence type="ECO:0000313" key="5">
    <source>
        <dbReference type="Proteomes" id="UP000608955"/>
    </source>
</evidence>
<dbReference type="GO" id="GO:0016491">
    <property type="term" value="F:oxidoreductase activity"/>
    <property type="evidence" value="ECO:0007669"/>
    <property type="project" value="UniProtKB-KW"/>
</dbReference>
<dbReference type="CDD" id="cd05233">
    <property type="entry name" value="SDR_c"/>
    <property type="match status" value="1"/>
</dbReference>
<dbReference type="Proteomes" id="UP000608955">
    <property type="component" value="Unassembled WGS sequence"/>
</dbReference>
<evidence type="ECO:0000256" key="3">
    <source>
        <dbReference type="RuleBase" id="RU000363"/>
    </source>
</evidence>
<reference evidence="4" key="2">
    <citation type="submission" date="2020-09" db="EMBL/GenBank/DDBJ databases">
        <authorList>
            <person name="Sun Q."/>
            <person name="Ohkuma M."/>
        </authorList>
    </citation>
    <scope>NUCLEOTIDE SEQUENCE</scope>
    <source>
        <strain evidence="4">JCM 4654</strain>
    </source>
</reference>
<dbReference type="PANTHER" id="PTHR43086:SF3">
    <property type="entry name" value="NADP-DEPENDENT 3-HYDROXY ACID DEHYDROGENASE YDFG"/>
    <property type="match status" value="1"/>
</dbReference>
<comment type="similarity">
    <text evidence="1 3">Belongs to the short-chain dehydrogenases/reductases (SDR) family.</text>
</comment>
<dbReference type="PRINTS" id="PR00081">
    <property type="entry name" value="GDHRDH"/>
</dbReference>
<proteinExistence type="inferred from homology"/>
<comment type="caution">
    <text evidence="4">The sequence shown here is derived from an EMBL/GenBank/DDBJ whole genome shotgun (WGS) entry which is preliminary data.</text>
</comment>
<gene>
    <name evidence="4" type="ORF">GCM10010508_46460</name>
</gene>
<keyword evidence="5" id="KW-1185">Reference proteome</keyword>
<dbReference type="AlphaFoldDB" id="A0A918Y7M4"/>
<dbReference type="SUPFAM" id="SSF51735">
    <property type="entry name" value="NAD(P)-binding Rossmann-fold domains"/>
    <property type="match status" value="1"/>
</dbReference>
<dbReference type="PANTHER" id="PTHR43086">
    <property type="entry name" value="VERY-LONG-CHAIN 3-OXOOACYL-COA REDUCTASE"/>
    <property type="match status" value="1"/>
</dbReference>
<evidence type="ECO:0000313" key="4">
    <source>
        <dbReference type="EMBL" id="GHD92679.1"/>
    </source>
</evidence>
<dbReference type="InterPro" id="IPR002347">
    <property type="entry name" value="SDR_fam"/>
</dbReference>
<protein>
    <submittedName>
        <fullName evidence="4">Short-chain dehydrogenase</fullName>
    </submittedName>
</protein>
<dbReference type="PRINTS" id="PR00080">
    <property type="entry name" value="SDRFAMILY"/>
</dbReference>
<dbReference type="EMBL" id="BMVF01000013">
    <property type="protein sequence ID" value="GHD92679.1"/>
    <property type="molecule type" value="Genomic_DNA"/>
</dbReference>
<name>A0A918Y7M4_9ACTN</name>
<dbReference type="Pfam" id="PF00106">
    <property type="entry name" value="adh_short"/>
    <property type="match status" value="1"/>
</dbReference>
<evidence type="ECO:0000256" key="2">
    <source>
        <dbReference type="ARBA" id="ARBA00023002"/>
    </source>
</evidence>
<accession>A0A918Y7M4</accession>